<organism evidence="2">
    <name type="scientific">Selaginella moellendorffii</name>
    <name type="common">Spikemoss</name>
    <dbReference type="NCBI Taxonomy" id="88036"/>
    <lineage>
        <taxon>Eukaryota</taxon>
        <taxon>Viridiplantae</taxon>
        <taxon>Streptophyta</taxon>
        <taxon>Embryophyta</taxon>
        <taxon>Tracheophyta</taxon>
        <taxon>Lycopodiopsida</taxon>
        <taxon>Selaginellales</taxon>
        <taxon>Selaginellaceae</taxon>
        <taxon>Selaginella</taxon>
    </lineage>
</organism>
<dbReference type="FunCoup" id="D8REH6">
    <property type="interactions" value="2697"/>
</dbReference>
<dbReference type="KEGG" id="smo:SELMODRAFT_91404"/>
<proteinExistence type="predicted"/>
<evidence type="ECO:0008006" key="3">
    <source>
        <dbReference type="Google" id="ProtNLM"/>
    </source>
</evidence>
<reference evidence="1 2" key="1">
    <citation type="journal article" date="2011" name="Science">
        <title>The Selaginella genome identifies genetic changes associated with the evolution of vascular plants.</title>
        <authorList>
            <person name="Banks J.A."/>
            <person name="Nishiyama T."/>
            <person name="Hasebe M."/>
            <person name="Bowman J.L."/>
            <person name="Gribskov M."/>
            <person name="dePamphilis C."/>
            <person name="Albert V.A."/>
            <person name="Aono N."/>
            <person name="Aoyama T."/>
            <person name="Ambrose B.A."/>
            <person name="Ashton N.W."/>
            <person name="Axtell M.J."/>
            <person name="Barker E."/>
            <person name="Barker M.S."/>
            <person name="Bennetzen J.L."/>
            <person name="Bonawitz N.D."/>
            <person name="Chapple C."/>
            <person name="Cheng C."/>
            <person name="Correa L.G."/>
            <person name="Dacre M."/>
            <person name="DeBarry J."/>
            <person name="Dreyer I."/>
            <person name="Elias M."/>
            <person name="Engstrom E.M."/>
            <person name="Estelle M."/>
            <person name="Feng L."/>
            <person name="Finet C."/>
            <person name="Floyd S.K."/>
            <person name="Frommer W.B."/>
            <person name="Fujita T."/>
            <person name="Gramzow L."/>
            <person name="Gutensohn M."/>
            <person name="Harholt J."/>
            <person name="Hattori M."/>
            <person name="Heyl A."/>
            <person name="Hirai T."/>
            <person name="Hiwatashi Y."/>
            <person name="Ishikawa M."/>
            <person name="Iwata M."/>
            <person name="Karol K.G."/>
            <person name="Koehler B."/>
            <person name="Kolukisaoglu U."/>
            <person name="Kubo M."/>
            <person name="Kurata T."/>
            <person name="Lalonde S."/>
            <person name="Li K."/>
            <person name="Li Y."/>
            <person name="Litt A."/>
            <person name="Lyons E."/>
            <person name="Manning G."/>
            <person name="Maruyama T."/>
            <person name="Michael T.P."/>
            <person name="Mikami K."/>
            <person name="Miyazaki S."/>
            <person name="Morinaga S."/>
            <person name="Murata T."/>
            <person name="Mueller-Roeber B."/>
            <person name="Nelson D.R."/>
            <person name="Obara M."/>
            <person name="Oguri Y."/>
            <person name="Olmstead R.G."/>
            <person name="Onodera N."/>
            <person name="Petersen B.L."/>
            <person name="Pils B."/>
            <person name="Prigge M."/>
            <person name="Rensing S.A."/>
            <person name="Riano-Pachon D.M."/>
            <person name="Roberts A.W."/>
            <person name="Sato Y."/>
            <person name="Scheller H.V."/>
            <person name="Schulz B."/>
            <person name="Schulz C."/>
            <person name="Shakirov E.V."/>
            <person name="Shibagaki N."/>
            <person name="Shinohara N."/>
            <person name="Shippen D.E."/>
            <person name="Soerensen I."/>
            <person name="Sotooka R."/>
            <person name="Sugimoto N."/>
            <person name="Sugita M."/>
            <person name="Sumikawa N."/>
            <person name="Tanurdzic M."/>
            <person name="Theissen G."/>
            <person name="Ulvskov P."/>
            <person name="Wakazuki S."/>
            <person name="Weng J.K."/>
            <person name="Willats W.W."/>
            <person name="Wipf D."/>
            <person name="Wolf P.G."/>
            <person name="Yang L."/>
            <person name="Zimmer A.D."/>
            <person name="Zhu Q."/>
            <person name="Mitros T."/>
            <person name="Hellsten U."/>
            <person name="Loque D."/>
            <person name="Otillar R."/>
            <person name="Salamov A."/>
            <person name="Schmutz J."/>
            <person name="Shapiro H."/>
            <person name="Lindquist E."/>
            <person name="Lucas S."/>
            <person name="Rokhsar D."/>
            <person name="Grigoriev I.V."/>
        </authorList>
    </citation>
    <scope>NUCLEOTIDE SEQUENCE [LARGE SCALE GENOMIC DNA]</scope>
</reference>
<dbReference type="EMBL" id="GL377577">
    <property type="protein sequence ID" value="EFJ29449.1"/>
    <property type="molecule type" value="Genomic_DNA"/>
</dbReference>
<dbReference type="HOGENOM" id="CLU_057025_0_0_1"/>
<dbReference type="Gramene" id="EFJ29449">
    <property type="protein sequence ID" value="EFJ29449"/>
    <property type="gene ID" value="SELMODRAFT_91404"/>
</dbReference>
<evidence type="ECO:0000313" key="1">
    <source>
        <dbReference type="EMBL" id="EFJ29449.1"/>
    </source>
</evidence>
<protein>
    <recommendedName>
        <fullName evidence="3">Thioredoxin-like fold domain-containing protein</fullName>
    </recommendedName>
</protein>
<dbReference type="PANTHER" id="PTHR44303">
    <property type="entry name" value="DNAJ HOMOLOG SUBFAMILY C MEMBER 16"/>
    <property type="match status" value="1"/>
</dbReference>
<gene>
    <name evidence="1" type="ORF">SELMODRAFT_91404</name>
</gene>
<keyword evidence="2" id="KW-1185">Reference proteome</keyword>
<dbReference type="eggNOG" id="ENOG502QRHR">
    <property type="taxonomic scope" value="Eukaryota"/>
</dbReference>
<dbReference type="InterPro" id="IPR052448">
    <property type="entry name" value="DnaJ_C16_autophagy_reg"/>
</dbReference>
<dbReference type="AlphaFoldDB" id="D8REH6"/>
<dbReference type="STRING" id="88036.D8REH6"/>
<dbReference type="Proteomes" id="UP000001514">
    <property type="component" value="Unassembled WGS sequence"/>
</dbReference>
<dbReference type="PANTHER" id="PTHR44303:SF2">
    <property type="entry name" value="DNAJ HOMOLOG SUBFAMILY C MEMBER 16"/>
    <property type="match status" value="1"/>
</dbReference>
<feature type="non-terminal residue" evidence="1">
    <location>
        <position position="1"/>
    </location>
</feature>
<name>D8REH6_SELML</name>
<dbReference type="InParanoid" id="D8REH6"/>
<accession>D8REH6</accession>
<sequence length="329" mass="37466">FLSSGIPSLVAKPPGCRELKCLIRYSKGLSYDSILDWIATLLLDLPRIRYFSSQNLIPEFIKKSGPHKVKVILFSDTGERALPFVREAAKKYSEFMSFGCVLWRQEEASIWKSRLGLELAPAVVFIKDPGVQPIIVYVLPQLRSITASKLGCDPADFSASGKDVETWYCVVVAGRPGFQLDQLRSTMRIVQDELVSEDIDSHNFAAATAYKDKRLSLSWLDGEMQKKFCYYCLPSETVHETCGPRQYQEQDVARIFMIRFRRDPNHQKPVVKRINTWWRLDDEEQDLASMLIAPYSGADEISEVLSWISSTVRDGDTNEIPFFVSVVVF</sequence>
<evidence type="ECO:0000313" key="2">
    <source>
        <dbReference type="Proteomes" id="UP000001514"/>
    </source>
</evidence>